<dbReference type="EMBL" id="MN740763">
    <property type="protein sequence ID" value="QHS82124.1"/>
    <property type="molecule type" value="Genomic_DNA"/>
</dbReference>
<reference evidence="2" key="1">
    <citation type="journal article" date="2020" name="Nature">
        <title>Giant virus diversity and host interactions through global metagenomics.</title>
        <authorList>
            <person name="Schulz F."/>
            <person name="Roux S."/>
            <person name="Paez-Espino D."/>
            <person name="Jungbluth S."/>
            <person name="Walsh D.A."/>
            <person name="Denef V.J."/>
            <person name="McMahon K.D."/>
            <person name="Konstantinidis K.T."/>
            <person name="Eloe-Fadrosh E.A."/>
            <person name="Kyrpides N.C."/>
            <person name="Woyke T."/>
        </authorList>
    </citation>
    <scope>NUCLEOTIDE SEQUENCE</scope>
    <source>
        <strain evidence="2">GVMAG-S-1101165-79</strain>
    </source>
</reference>
<evidence type="ECO:0000313" key="2">
    <source>
        <dbReference type="EMBL" id="QHS82124.1"/>
    </source>
</evidence>
<dbReference type="InterPro" id="IPR024416">
    <property type="entry name" value="DUF2738"/>
</dbReference>
<proteinExistence type="predicted"/>
<accession>A0A6C0AQT9</accession>
<protein>
    <submittedName>
        <fullName evidence="2">Uncharacterized protein</fullName>
    </submittedName>
</protein>
<dbReference type="AlphaFoldDB" id="A0A6C0AQT9"/>
<dbReference type="Pfam" id="PF10927">
    <property type="entry name" value="DUF2738"/>
    <property type="match status" value="1"/>
</dbReference>
<feature type="region of interest" description="Disordered" evidence="1">
    <location>
        <begin position="266"/>
        <end position="287"/>
    </location>
</feature>
<sequence>MASAILDGTNIDTSVFSYSAPKAHAAGGKVVNLQNKNFRESLTFSTPLILTWGAQEGKDQQGNFTGKWTMSLQFPNSEYSNPDAEAFLTSIKNLEDKVKKDAMVYSKEWFGKEIKSMEVMDEKFNAMLKYPKVEKGKAELDYNKPPTLTAKIPCWSGVWQSEIYDEEGNPLYVKGKSASHVTPLDFLKNRTHVIALLQCGGLWFINGKVSITWNLKQAIVQKPKTSTITEGVCFLKPKAADVEKLKALPPPEDDVDPDGAVVSTIVDDSDDEHELPPPPAATPVPVVASPPADPVVVSTPVTAPVAAAEEPKKKKVVTKKKVEA</sequence>
<evidence type="ECO:0000256" key="1">
    <source>
        <dbReference type="SAM" id="MobiDB-lite"/>
    </source>
</evidence>
<name>A0A6C0AQT9_9ZZZZ</name>
<organism evidence="2">
    <name type="scientific">viral metagenome</name>
    <dbReference type="NCBI Taxonomy" id="1070528"/>
    <lineage>
        <taxon>unclassified sequences</taxon>
        <taxon>metagenomes</taxon>
        <taxon>organismal metagenomes</taxon>
    </lineage>
</organism>